<evidence type="ECO:0000313" key="12">
    <source>
        <dbReference type="EMBL" id="MEC0483743.1"/>
    </source>
</evidence>
<dbReference type="RefSeq" id="WP_048354250.1">
    <property type="nucleotide sequence ID" value="NZ_CP023481.1"/>
</dbReference>
<evidence type="ECO:0000313" key="11">
    <source>
        <dbReference type="EMBL" id="KRT90061.1"/>
    </source>
</evidence>
<reference evidence="11" key="2">
    <citation type="submission" date="2015-10" db="EMBL/GenBank/DDBJ databases">
        <authorList>
            <person name="Gilbert D.G."/>
        </authorList>
    </citation>
    <scope>NUCLEOTIDE SEQUENCE</scope>
    <source>
        <strain evidence="11">GO-13</strain>
    </source>
</reference>
<dbReference type="GO" id="GO:0051259">
    <property type="term" value="P:protein complex oligomerization"/>
    <property type="evidence" value="ECO:0007669"/>
    <property type="project" value="InterPro"/>
</dbReference>
<dbReference type="PATRIC" id="fig|1664069.3.peg.2804"/>
<dbReference type="InterPro" id="IPR036251">
    <property type="entry name" value="Arg_repress_C_sf"/>
</dbReference>
<dbReference type="GO" id="GO:0003700">
    <property type="term" value="F:DNA-binding transcription factor activity"/>
    <property type="evidence" value="ECO:0007669"/>
    <property type="project" value="UniProtKB-UniRule"/>
</dbReference>
<dbReference type="EMBL" id="JARRTL010000006">
    <property type="protein sequence ID" value="MEC0483743.1"/>
    <property type="molecule type" value="Genomic_DNA"/>
</dbReference>
<evidence type="ECO:0000259" key="10">
    <source>
        <dbReference type="Pfam" id="PF02863"/>
    </source>
</evidence>
<keyword evidence="7" id="KW-0028">Amino-acid biosynthesis</keyword>
<reference evidence="12 14" key="3">
    <citation type="submission" date="2023-03" db="EMBL/GenBank/DDBJ databases">
        <title>Agriculturally important microbes genome sequencing.</title>
        <authorList>
            <person name="Dunlap C."/>
        </authorList>
    </citation>
    <scope>NUCLEOTIDE SEQUENCE [LARGE SCALE GENOMIC DNA]</scope>
    <source>
        <strain evidence="12 14">CBP-3203</strain>
    </source>
</reference>
<comment type="caution">
    <text evidence="11">The sequence shown here is derived from an EMBL/GenBank/DDBJ whole genome shotgun (WGS) entry which is preliminary data.</text>
</comment>
<evidence type="ECO:0000256" key="3">
    <source>
        <dbReference type="ARBA" id="ARBA00022490"/>
    </source>
</evidence>
<accession>A0A0J6ERV5</accession>
<dbReference type="InterPro" id="IPR001669">
    <property type="entry name" value="Arg_repress"/>
</dbReference>
<comment type="similarity">
    <text evidence="2 7">Belongs to the ArgR family.</text>
</comment>
<evidence type="ECO:0000256" key="7">
    <source>
        <dbReference type="HAMAP-Rule" id="MF_00173"/>
    </source>
</evidence>
<dbReference type="AlphaFoldDB" id="A0A0J6ELP5"/>
<dbReference type="Proteomes" id="UP001341297">
    <property type="component" value="Unassembled WGS sequence"/>
</dbReference>
<evidence type="ECO:0000256" key="2">
    <source>
        <dbReference type="ARBA" id="ARBA00008316"/>
    </source>
</evidence>
<evidence type="ECO:0000313" key="14">
    <source>
        <dbReference type="Proteomes" id="UP001341297"/>
    </source>
</evidence>
<dbReference type="InterPro" id="IPR036388">
    <property type="entry name" value="WH-like_DNA-bd_sf"/>
</dbReference>
<keyword evidence="7" id="KW-0055">Arginine biosynthesis</keyword>
<dbReference type="OrthoDB" id="9807089at2"/>
<dbReference type="InterPro" id="IPR020899">
    <property type="entry name" value="Arg_repress_C"/>
</dbReference>
<keyword evidence="7" id="KW-0678">Repressor</keyword>
<reference evidence="11 13" key="1">
    <citation type="journal article" date="2015" name="Int. J. Syst. Evol. Microbiol.">
        <title>Bacillus glycinifermentans sp. nov., isolated from fermented soybean paste.</title>
        <authorList>
            <person name="Kim S.J."/>
            <person name="Dunlap C.A."/>
            <person name="Kwon S.W."/>
            <person name="Rooney A.P."/>
        </authorList>
    </citation>
    <scope>NUCLEOTIDE SEQUENCE [LARGE SCALE GENOMIC DNA]</scope>
    <source>
        <strain evidence="11 13">GO-13</strain>
    </source>
</reference>
<keyword evidence="14" id="KW-1185">Reference proteome</keyword>
<dbReference type="GO" id="GO:0005737">
    <property type="term" value="C:cytoplasm"/>
    <property type="evidence" value="ECO:0007669"/>
    <property type="project" value="UniProtKB-SubCell"/>
</dbReference>
<dbReference type="InterPro" id="IPR036390">
    <property type="entry name" value="WH_DNA-bd_sf"/>
</dbReference>
<comment type="subcellular location">
    <subcellularLocation>
        <location evidence="1 7">Cytoplasm</location>
    </subcellularLocation>
</comment>
<dbReference type="GO" id="GO:0006526">
    <property type="term" value="P:L-arginine biosynthetic process"/>
    <property type="evidence" value="ECO:0007669"/>
    <property type="project" value="UniProtKB-UniPathway"/>
</dbReference>
<accession>A0A0J6ELP5</accession>
<dbReference type="NCBIfam" id="TIGR01529">
    <property type="entry name" value="argR_whole"/>
    <property type="match status" value="1"/>
</dbReference>
<dbReference type="Gene3D" id="3.30.1360.40">
    <property type="match status" value="1"/>
</dbReference>
<dbReference type="PANTHER" id="PTHR34471:SF1">
    <property type="entry name" value="ARGININE REPRESSOR"/>
    <property type="match status" value="1"/>
</dbReference>
<gene>
    <name evidence="7 12" type="primary">argR</name>
    <name evidence="11" type="ORF">AB447_205630</name>
    <name evidence="12" type="ORF">P8828_02615</name>
</gene>
<keyword evidence="6 7" id="KW-0804">Transcription</keyword>
<protein>
    <recommendedName>
        <fullName evidence="7 8">Arginine repressor</fullName>
    </recommendedName>
</protein>
<sequence>MDKQKRQWIIKQIILEHPVETQEQLTGLLKSRGITASQSTISRDMKEMCLVKQIDENGKLVYRTNASLSLNPSKILKEKISDVVLQVTRSGNLVIIKTMPGNAHTIGVLLDQLGRPEMLGCICGNDTCLVISQSPETAQAFCENLC</sequence>
<dbReference type="Pfam" id="PF01316">
    <property type="entry name" value="Arg_repressor"/>
    <property type="match status" value="1"/>
</dbReference>
<feature type="domain" description="Arginine repressor DNA-binding" evidence="9">
    <location>
        <begin position="1"/>
        <end position="63"/>
    </location>
</feature>
<comment type="pathway">
    <text evidence="7">Amino-acid biosynthesis; L-arginine biosynthesis [regulation].</text>
</comment>
<dbReference type="HAMAP" id="MF_00173">
    <property type="entry name" value="Arg_repressor"/>
    <property type="match status" value="1"/>
</dbReference>
<evidence type="ECO:0000259" key="9">
    <source>
        <dbReference type="Pfam" id="PF01316"/>
    </source>
</evidence>
<proteinExistence type="inferred from homology"/>
<dbReference type="Proteomes" id="UP000036168">
    <property type="component" value="Unassembled WGS sequence"/>
</dbReference>
<comment type="function">
    <text evidence="7">Regulates arginine biosynthesis genes.</text>
</comment>
<evidence type="ECO:0000256" key="8">
    <source>
        <dbReference type="NCBIfam" id="TIGR01529"/>
    </source>
</evidence>
<evidence type="ECO:0000256" key="6">
    <source>
        <dbReference type="ARBA" id="ARBA00023163"/>
    </source>
</evidence>
<dbReference type="InterPro" id="IPR020900">
    <property type="entry name" value="Arg_repress_DNA-bd"/>
</dbReference>
<evidence type="ECO:0000313" key="13">
    <source>
        <dbReference type="Proteomes" id="UP000036168"/>
    </source>
</evidence>
<evidence type="ECO:0000256" key="5">
    <source>
        <dbReference type="ARBA" id="ARBA00023125"/>
    </source>
</evidence>
<keyword evidence="3 7" id="KW-0963">Cytoplasm</keyword>
<dbReference type="EMBL" id="LECW02000045">
    <property type="protein sequence ID" value="KRT90061.1"/>
    <property type="molecule type" value="Genomic_DNA"/>
</dbReference>
<dbReference type="PANTHER" id="PTHR34471">
    <property type="entry name" value="ARGININE REPRESSOR"/>
    <property type="match status" value="1"/>
</dbReference>
<keyword evidence="4 7" id="KW-0805">Transcription regulation</keyword>
<dbReference type="SUPFAM" id="SSF46785">
    <property type="entry name" value="Winged helix' DNA-binding domain"/>
    <property type="match status" value="1"/>
</dbReference>
<dbReference type="Gene3D" id="1.10.10.10">
    <property type="entry name" value="Winged helix-like DNA-binding domain superfamily/Winged helix DNA-binding domain"/>
    <property type="match status" value="1"/>
</dbReference>
<dbReference type="UniPathway" id="UPA00068"/>
<feature type="domain" description="Arginine repressor C-terminal" evidence="10">
    <location>
        <begin position="80"/>
        <end position="145"/>
    </location>
</feature>
<dbReference type="PRINTS" id="PR01467">
    <property type="entry name" value="ARGREPRESSOR"/>
</dbReference>
<dbReference type="STRING" id="1664069.BGLY_4551"/>
<organism evidence="11 13">
    <name type="scientific">Bacillus glycinifermentans</name>
    <dbReference type="NCBI Taxonomy" id="1664069"/>
    <lineage>
        <taxon>Bacteria</taxon>
        <taxon>Bacillati</taxon>
        <taxon>Bacillota</taxon>
        <taxon>Bacilli</taxon>
        <taxon>Bacillales</taxon>
        <taxon>Bacillaceae</taxon>
        <taxon>Bacillus</taxon>
    </lineage>
</organism>
<evidence type="ECO:0000256" key="1">
    <source>
        <dbReference type="ARBA" id="ARBA00004496"/>
    </source>
</evidence>
<dbReference type="GO" id="GO:0034618">
    <property type="term" value="F:arginine binding"/>
    <property type="evidence" value="ECO:0007669"/>
    <property type="project" value="InterPro"/>
</dbReference>
<name>A0A0J6ELP5_9BACI</name>
<dbReference type="GO" id="GO:1900079">
    <property type="term" value="P:regulation of arginine biosynthetic process"/>
    <property type="evidence" value="ECO:0007669"/>
    <property type="project" value="UniProtKB-UniRule"/>
</dbReference>
<dbReference type="Pfam" id="PF02863">
    <property type="entry name" value="Arg_repressor_C"/>
    <property type="match status" value="1"/>
</dbReference>
<dbReference type="SUPFAM" id="SSF55252">
    <property type="entry name" value="C-terminal domain of arginine repressor"/>
    <property type="match status" value="1"/>
</dbReference>
<keyword evidence="5 7" id="KW-0238">DNA-binding</keyword>
<dbReference type="GO" id="GO:0003677">
    <property type="term" value="F:DNA binding"/>
    <property type="evidence" value="ECO:0007669"/>
    <property type="project" value="UniProtKB-KW"/>
</dbReference>
<evidence type="ECO:0000256" key="4">
    <source>
        <dbReference type="ARBA" id="ARBA00023015"/>
    </source>
</evidence>